<dbReference type="NCBIfam" id="TIGR02950">
    <property type="entry name" value="SigM_subfam"/>
    <property type="match status" value="1"/>
</dbReference>
<dbReference type="PANTHER" id="PTHR43133">
    <property type="entry name" value="RNA POLYMERASE ECF-TYPE SIGMA FACTO"/>
    <property type="match status" value="1"/>
</dbReference>
<evidence type="ECO:0000259" key="6">
    <source>
        <dbReference type="Pfam" id="PF04542"/>
    </source>
</evidence>
<evidence type="ECO:0000313" key="8">
    <source>
        <dbReference type="EMBL" id="MBU9721931.1"/>
    </source>
</evidence>
<comment type="similarity">
    <text evidence="1">Belongs to the sigma-70 factor family. ECF subfamily.</text>
</comment>
<evidence type="ECO:0000256" key="4">
    <source>
        <dbReference type="ARBA" id="ARBA00023125"/>
    </source>
</evidence>
<dbReference type="InterPro" id="IPR013249">
    <property type="entry name" value="RNA_pol_sigma70_r4_t2"/>
</dbReference>
<evidence type="ECO:0000256" key="2">
    <source>
        <dbReference type="ARBA" id="ARBA00023015"/>
    </source>
</evidence>
<feature type="domain" description="RNA polymerase sigma factor 70 region 4 type 2" evidence="7">
    <location>
        <begin position="113"/>
        <end position="161"/>
    </location>
</feature>
<accession>A0ABS6JTM0</accession>
<dbReference type="Pfam" id="PF08281">
    <property type="entry name" value="Sigma70_r4_2"/>
    <property type="match status" value="1"/>
</dbReference>
<feature type="domain" description="RNA polymerase sigma-70 region 2" evidence="6">
    <location>
        <begin position="11"/>
        <end position="76"/>
    </location>
</feature>
<name>A0ABS6JTM0_9BACI</name>
<keyword evidence="4" id="KW-0238">DNA-binding</keyword>
<keyword evidence="5" id="KW-0804">Transcription</keyword>
<keyword evidence="2" id="KW-0805">Transcription regulation</keyword>
<organism evidence="8 9">
    <name type="scientific">Evansella alkalicola</name>
    <dbReference type="NCBI Taxonomy" id="745819"/>
    <lineage>
        <taxon>Bacteria</taxon>
        <taxon>Bacillati</taxon>
        <taxon>Bacillota</taxon>
        <taxon>Bacilli</taxon>
        <taxon>Bacillales</taxon>
        <taxon>Bacillaceae</taxon>
        <taxon>Evansella</taxon>
    </lineage>
</organism>
<protein>
    <submittedName>
        <fullName evidence="8">RNA polymerase sigma factor</fullName>
    </submittedName>
</protein>
<dbReference type="InterPro" id="IPR039425">
    <property type="entry name" value="RNA_pol_sigma-70-like"/>
</dbReference>
<evidence type="ECO:0000256" key="1">
    <source>
        <dbReference type="ARBA" id="ARBA00010641"/>
    </source>
</evidence>
<dbReference type="InterPro" id="IPR036388">
    <property type="entry name" value="WH-like_DNA-bd_sf"/>
</dbReference>
<dbReference type="SUPFAM" id="SSF88659">
    <property type="entry name" value="Sigma3 and sigma4 domains of RNA polymerase sigma factors"/>
    <property type="match status" value="1"/>
</dbReference>
<dbReference type="Gene3D" id="1.10.10.10">
    <property type="entry name" value="Winged helix-like DNA-binding domain superfamily/Winged helix DNA-binding domain"/>
    <property type="match status" value="1"/>
</dbReference>
<sequence length="179" mass="21713">MGKGEDLENIYHLYFNDLYRYVYSLGKQKHLTEDIVQETFYRAHIYLDSYSGEKIKPWLFKVAYHTFIDWMRKEKRMSYYDTNKLESHMEKEVQNKSAEYEFLVKQEIDDWFEALETLKVTKRNAVLLRDYFHFSYDEIADVMGISQTKTKVTIYRGRQELKKLRLKRDGEELGKRDGL</sequence>
<keyword evidence="3" id="KW-0731">Sigma factor</keyword>
<dbReference type="Pfam" id="PF04542">
    <property type="entry name" value="Sigma70_r2"/>
    <property type="match status" value="1"/>
</dbReference>
<gene>
    <name evidence="8" type="ORF">KS407_10840</name>
</gene>
<dbReference type="InterPro" id="IPR014284">
    <property type="entry name" value="RNA_pol_sigma-70_dom"/>
</dbReference>
<dbReference type="RefSeq" id="WP_088076098.1">
    <property type="nucleotide sequence ID" value="NZ_JAHQCR010000045.1"/>
</dbReference>
<dbReference type="InterPro" id="IPR013324">
    <property type="entry name" value="RNA_pol_sigma_r3/r4-like"/>
</dbReference>
<dbReference type="InterPro" id="IPR014296">
    <property type="entry name" value="RNA_pol_sigma-M_bacilli"/>
</dbReference>
<dbReference type="InterPro" id="IPR007627">
    <property type="entry name" value="RNA_pol_sigma70_r2"/>
</dbReference>
<dbReference type="NCBIfam" id="TIGR02937">
    <property type="entry name" value="sigma70-ECF"/>
    <property type="match status" value="1"/>
</dbReference>
<proteinExistence type="inferred from homology"/>
<evidence type="ECO:0000256" key="3">
    <source>
        <dbReference type="ARBA" id="ARBA00023082"/>
    </source>
</evidence>
<evidence type="ECO:0000256" key="5">
    <source>
        <dbReference type="ARBA" id="ARBA00023163"/>
    </source>
</evidence>
<reference evidence="8 9" key="1">
    <citation type="submission" date="2021-06" db="EMBL/GenBank/DDBJ databases">
        <title>Bacillus sp. RD4P76, an endophyte from a halophyte.</title>
        <authorList>
            <person name="Sun J.-Q."/>
        </authorList>
    </citation>
    <scope>NUCLEOTIDE SEQUENCE [LARGE SCALE GENOMIC DNA]</scope>
    <source>
        <strain evidence="8 9">JCM 17098</strain>
    </source>
</reference>
<dbReference type="PANTHER" id="PTHR43133:SF52">
    <property type="entry name" value="ECF RNA POLYMERASE SIGMA FACTOR SIGL"/>
    <property type="match status" value="1"/>
</dbReference>
<evidence type="ECO:0000259" key="7">
    <source>
        <dbReference type="Pfam" id="PF08281"/>
    </source>
</evidence>
<dbReference type="EMBL" id="JAHQCR010000045">
    <property type="protein sequence ID" value="MBU9721931.1"/>
    <property type="molecule type" value="Genomic_DNA"/>
</dbReference>
<dbReference type="SUPFAM" id="SSF88946">
    <property type="entry name" value="Sigma2 domain of RNA polymerase sigma factors"/>
    <property type="match status" value="1"/>
</dbReference>
<dbReference type="Proteomes" id="UP000790580">
    <property type="component" value="Unassembled WGS sequence"/>
</dbReference>
<comment type="caution">
    <text evidence="8">The sequence shown here is derived from an EMBL/GenBank/DDBJ whole genome shotgun (WGS) entry which is preliminary data.</text>
</comment>
<evidence type="ECO:0000313" key="9">
    <source>
        <dbReference type="Proteomes" id="UP000790580"/>
    </source>
</evidence>
<keyword evidence="9" id="KW-1185">Reference proteome</keyword>
<dbReference type="Gene3D" id="1.10.1740.10">
    <property type="match status" value="1"/>
</dbReference>
<dbReference type="InterPro" id="IPR013325">
    <property type="entry name" value="RNA_pol_sigma_r2"/>
</dbReference>
<dbReference type="NCBIfam" id="NF009193">
    <property type="entry name" value="PRK12541.1"/>
    <property type="match status" value="1"/>
</dbReference>